<dbReference type="Gene3D" id="2.60.40.2700">
    <property type="match status" value="1"/>
</dbReference>
<dbReference type="GO" id="GO:0016020">
    <property type="term" value="C:membrane"/>
    <property type="evidence" value="ECO:0007669"/>
    <property type="project" value="InterPro"/>
</dbReference>
<protein>
    <recommendedName>
        <fullName evidence="8">Gram-positive cocci surface proteins LPxTG domain-containing protein</fullName>
    </recommendedName>
</protein>
<keyword evidence="3 7" id="KW-0732">Signal</keyword>
<feature type="region of interest" description="Disordered" evidence="5">
    <location>
        <begin position="39"/>
        <end position="162"/>
    </location>
</feature>
<proteinExistence type="predicted"/>
<dbReference type="InterPro" id="IPR015919">
    <property type="entry name" value="Cadherin-like_sf"/>
</dbReference>
<feature type="chain" id="PRO_5020738426" description="Gram-positive cocci surface proteins LPxTG domain-containing protein" evidence="7">
    <location>
        <begin position="38"/>
        <end position="558"/>
    </location>
</feature>
<dbReference type="OrthoDB" id="5015149at2"/>
<dbReference type="Proteomes" id="UP000295764">
    <property type="component" value="Unassembled WGS sequence"/>
</dbReference>
<feature type="compositionally biased region" description="Low complexity" evidence="5">
    <location>
        <begin position="56"/>
        <end position="80"/>
    </location>
</feature>
<feature type="compositionally biased region" description="Pro residues" evidence="5">
    <location>
        <begin position="142"/>
        <end position="152"/>
    </location>
</feature>
<evidence type="ECO:0000313" key="10">
    <source>
        <dbReference type="Proteomes" id="UP000295764"/>
    </source>
</evidence>
<dbReference type="RefSeq" id="WP_133520267.1">
    <property type="nucleotide sequence ID" value="NZ_SNVW01000008.1"/>
</dbReference>
<dbReference type="InterPro" id="IPR019931">
    <property type="entry name" value="LPXTG_anchor"/>
</dbReference>
<dbReference type="InterPro" id="IPR013783">
    <property type="entry name" value="Ig-like_fold"/>
</dbReference>
<reference evidence="9 10" key="1">
    <citation type="submission" date="2019-03" db="EMBL/GenBank/DDBJ databases">
        <title>Genomic analyses of the natural microbiome of Caenorhabditis elegans.</title>
        <authorList>
            <person name="Samuel B."/>
        </authorList>
    </citation>
    <scope>NUCLEOTIDE SEQUENCE [LARGE SCALE GENOMIC DNA]</scope>
    <source>
        <strain evidence="9 10">JUb65</strain>
    </source>
</reference>
<keyword evidence="6" id="KW-0472">Membrane</keyword>
<sequence>MRRSTSAARRACAVGTTIALIGLSTGLGIMTATSASAAELTTPVSSQTNATDTSVGGAPADGSSDGTASSGSGTTDPAAGSGTGSDTPATGDAGTGNSGSGNSNDGTPGTGTGTPGNGNSGDGTPGDTDTTGPGDGSTTEPATPPVTTPVTPPATSDDQPTKQIRGAALQTVTIEGDLTVGSRLIATDEGFDPTSPQYEWTDEAGQVLSTRQTYTVAAALAGQRISVEVTGTVAGVPETATAVTDTAIAPVFVDEDGKPLADEDSDVSIDAKAGEAFSSTFRASSTPAPELSITWFDEEGDDTTTAPEGVQFDAKTGVLSGMLTDAEQYYDFTVTATSTSPSGTVSSDLYGHISIEAGDPVGIEVTSLDVDGLTAGTTTSAWIIHPNGDVYTADLLGESAPVKGGQVTVQQGGTLAVGGAKVDRYGNEVFPDFDEETDEPVFFTPTVTSDVATDVVAADPDLGDVGFVSVTFPHASTHTLTVSGASLPSTVFTVDVRPTAVSTIVPTKPVVATHHVGSGRLAYTGTDSTGALPWALGLVLAGVGLIGARSLRRRRAQR</sequence>
<dbReference type="PROSITE" id="PS50847">
    <property type="entry name" value="GRAM_POS_ANCHORING"/>
    <property type="match status" value="1"/>
</dbReference>
<dbReference type="SUPFAM" id="SSF49313">
    <property type="entry name" value="Cadherin-like"/>
    <property type="match status" value="1"/>
</dbReference>
<evidence type="ECO:0000256" key="6">
    <source>
        <dbReference type="SAM" id="Phobius"/>
    </source>
</evidence>
<keyword evidence="6" id="KW-1133">Transmembrane helix</keyword>
<keyword evidence="4" id="KW-0572">Peptidoglycan-anchor</keyword>
<comment type="caution">
    <text evidence="9">The sequence shown here is derived from an EMBL/GenBank/DDBJ whole genome shotgun (WGS) entry which is preliminary data.</text>
</comment>
<feature type="transmembrane region" description="Helical" evidence="6">
    <location>
        <begin position="531"/>
        <end position="551"/>
    </location>
</feature>
<dbReference type="Gene3D" id="2.60.40.10">
    <property type="entry name" value="Immunoglobulins"/>
    <property type="match status" value="1"/>
</dbReference>
<evidence type="ECO:0000256" key="2">
    <source>
        <dbReference type="ARBA" id="ARBA00022525"/>
    </source>
</evidence>
<evidence type="ECO:0000256" key="7">
    <source>
        <dbReference type="SAM" id="SignalP"/>
    </source>
</evidence>
<dbReference type="GO" id="GO:0005975">
    <property type="term" value="P:carbohydrate metabolic process"/>
    <property type="evidence" value="ECO:0007669"/>
    <property type="project" value="UniProtKB-ARBA"/>
</dbReference>
<feature type="compositionally biased region" description="Polar residues" evidence="5">
    <location>
        <begin position="43"/>
        <end position="54"/>
    </location>
</feature>
<dbReference type="AlphaFoldDB" id="A0A4R6DFL4"/>
<accession>A0A4R6DFL4</accession>
<feature type="signal peptide" evidence="7">
    <location>
        <begin position="1"/>
        <end position="37"/>
    </location>
</feature>
<evidence type="ECO:0000256" key="3">
    <source>
        <dbReference type="ARBA" id="ARBA00022729"/>
    </source>
</evidence>
<feature type="domain" description="Gram-positive cocci surface proteins LPxTG" evidence="8">
    <location>
        <begin position="521"/>
        <end position="558"/>
    </location>
</feature>
<evidence type="ECO:0000313" key="9">
    <source>
        <dbReference type="EMBL" id="TDN43401.1"/>
    </source>
</evidence>
<keyword evidence="1" id="KW-0134">Cell wall</keyword>
<evidence type="ECO:0000256" key="4">
    <source>
        <dbReference type="ARBA" id="ARBA00023088"/>
    </source>
</evidence>
<dbReference type="EMBL" id="SNVW01000008">
    <property type="protein sequence ID" value="TDN43401.1"/>
    <property type="molecule type" value="Genomic_DNA"/>
</dbReference>
<keyword evidence="6" id="KW-0812">Transmembrane</keyword>
<evidence type="ECO:0000256" key="1">
    <source>
        <dbReference type="ARBA" id="ARBA00022512"/>
    </source>
</evidence>
<gene>
    <name evidence="9" type="ORF">EDF64_10871</name>
</gene>
<evidence type="ECO:0000259" key="8">
    <source>
        <dbReference type="PROSITE" id="PS50847"/>
    </source>
</evidence>
<feature type="compositionally biased region" description="Low complexity" evidence="5">
    <location>
        <begin position="125"/>
        <end position="141"/>
    </location>
</feature>
<feature type="compositionally biased region" description="Gly residues" evidence="5">
    <location>
        <begin position="108"/>
        <end position="124"/>
    </location>
</feature>
<name>A0A4R6DFL4_9MICO</name>
<dbReference type="GO" id="GO:0005509">
    <property type="term" value="F:calcium ion binding"/>
    <property type="evidence" value="ECO:0007669"/>
    <property type="project" value="InterPro"/>
</dbReference>
<keyword evidence="2" id="KW-0964">Secreted</keyword>
<evidence type="ECO:0000256" key="5">
    <source>
        <dbReference type="SAM" id="MobiDB-lite"/>
    </source>
</evidence>
<organism evidence="9 10">
    <name type="scientific">Curtobacterium flaccumfaciens</name>
    <dbReference type="NCBI Taxonomy" id="2035"/>
    <lineage>
        <taxon>Bacteria</taxon>
        <taxon>Bacillati</taxon>
        <taxon>Actinomycetota</taxon>
        <taxon>Actinomycetes</taxon>
        <taxon>Micrococcales</taxon>
        <taxon>Microbacteriaceae</taxon>
        <taxon>Curtobacterium</taxon>
    </lineage>
</organism>